<feature type="compositionally biased region" description="Polar residues" evidence="1">
    <location>
        <begin position="417"/>
        <end position="428"/>
    </location>
</feature>
<organism evidence="3 4">
    <name type="scientific">Mycena citricolor</name>
    <dbReference type="NCBI Taxonomy" id="2018698"/>
    <lineage>
        <taxon>Eukaryota</taxon>
        <taxon>Fungi</taxon>
        <taxon>Dikarya</taxon>
        <taxon>Basidiomycota</taxon>
        <taxon>Agaricomycotina</taxon>
        <taxon>Agaricomycetes</taxon>
        <taxon>Agaricomycetidae</taxon>
        <taxon>Agaricales</taxon>
        <taxon>Marasmiineae</taxon>
        <taxon>Mycenaceae</taxon>
        <taxon>Mycena</taxon>
    </lineage>
</organism>
<protein>
    <recommendedName>
        <fullName evidence="2">MOSC domain-containing protein</fullName>
    </recommendedName>
</protein>
<feature type="compositionally biased region" description="Polar residues" evidence="1">
    <location>
        <begin position="788"/>
        <end position="803"/>
    </location>
</feature>
<dbReference type="EMBL" id="CAVNYO010000185">
    <property type="protein sequence ID" value="CAK5272733.1"/>
    <property type="molecule type" value="Genomic_DNA"/>
</dbReference>
<name>A0AAD2HD92_9AGAR</name>
<feature type="compositionally biased region" description="Basic and acidic residues" evidence="1">
    <location>
        <begin position="717"/>
        <end position="734"/>
    </location>
</feature>
<evidence type="ECO:0000259" key="2">
    <source>
        <dbReference type="PROSITE" id="PS51340"/>
    </source>
</evidence>
<dbReference type="PROSITE" id="PS51340">
    <property type="entry name" value="MOSC"/>
    <property type="match status" value="1"/>
</dbReference>
<feature type="compositionally biased region" description="Acidic residues" evidence="1">
    <location>
        <begin position="703"/>
        <end position="716"/>
    </location>
</feature>
<feature type="region of interest" description="Disordered" evidence="1">
    <location>
        <begin position="701"/>
        <end position="736"/>
    </location>
</feature>
<dbReference type="GO" id="GO:0030170">
    <property type="term" value="F:pyridoxal phosphate binding"/>
    <property type="evidence" value="ECO:0007669"/>
    <property type="project" value="InterPro"/>
</dbReference>
<dbReference type="InterPro" id="IPR005302">
    <property type="entry name" value="MoCF_Sase_C"/>
</dbReference>
<feature type="compositionally biased region" description="Low complexity" evidence="1">
    <location>
        <begin position="302"/>
        <end position="324"/>
    </location>
</feature>
<feature type="region of interest" description="Disordered" evidence="1">
    <location>
        <begin position="132"/>
        <end position="618"/>
    </location>
</feature>
<dbReference type="GO" id="GO:0030151">
    <property type="term" value="F:molybdenum ion binding"/>
    <property type="evidence" value="ECO:0007669"/>
    <property type="project" value="InterPro"/>
</dbReference>
<feature type="compositionally biased region" description="Gly residues" evidence="1">
    <location>
        <begin position="47"/>
        <end position="60"/>
    </location>
</feature>
<feature type="compositionally biased region" description="Low complexity" evidence="1">
    <location>
        <begin position="207"/>
        <end position="230"/>
    </location>
</feature>
<feature type="compositionally biased region" description="Low complexity" evidence="1">
    <location>
        <begin position="337"/>
        <end position="351"/>
    </location>
</feature>
<feature type="compositionally biased region" description="Low complexity" evidence="1">
    <location>
        <begin position="23"/>
        <end position="46"/>
    </location>
</feature>
<reference evidence="3" key="1">
    <citation type="submission" date="2023-11" db="EMBL/GenBank/DDBJ databases">
        <authorList>
            <person name="De Vega J J."/>
            <person name="De Vega J J."/>
        </authorList>
    </citation>
    <scope>NUCLEOTIDE SEQUENCE</scope>
</reference>
<feature type="domain" description="MOSC" evidence="2">
    <location>
        <begin position="953"/>
        <end position="1137"/>
    </location>
</feature>
<gene>
    <name evidence="3" type="ORF">MYCIT1_LOCUS18604</name>
</gene>
<dbReference type="Pfam" id="PF03473">
    <property type="entry name" value="MOSC"/>
    <property type="match status" value="1"/>
</dbReference>
<comment type="caution">
    <text evidence="3">The sequence shown here is derived from an EMBL/GenBank/DDBJ whole genome shotgun (WGS) entry which is preliminary data.</text>
</comment>
<feature type="compositionally biased region" description="Low complexity" evidence="1">
    <location>
        <begin position="429"/>
        <end position="440"/>
    </location>
</feature>
<feature type="compositionally biased region" description="Low complexity" evidence="1">
    <location>
        <begin position="766"/>
        <end position="780"/>
    </location>
</feature>
<feature type="region of interest" description="Disordered" evidence="1">
    <location>
        <begin position="634"/>
        <end position="671"/>
    </location>
</feature>
<feature type="compositionally biased region" description="Low complexity" evidence="1">
    <location>
        <begin position="61"/>
        <end position="92"/>
    </location>
</feature>
<evidence type="ECO:0000256" key="1">
    <source>
        <dbReference type="SAM" id="MobiDB-lite"/>
    </source>
</evidence>
<feature type="compositionally biased region" description="Basic and acidic residues" evidence="1">
    <location>
        <begin position="392"/>
        <end position="403"/>
    </location>
</feature>
<feature type="compositionally biased region" description="Low complexity" evidence="1">
    <location>
        <begin position="362"/>
        <end position="377"/>
    </location>
</feature>
<feature type="compositionally biased region" description="Polar residues" evidence="1">
    <location>
        <begin position="441"/>
        <end position="456"/>
    </location>
</feature>
<feature type="compositionally biased region" description="Low complexity" evidence="1">
    <location>
        <begin position="466"/>
        <end position="483"/>
    </location>
</feature>
<feature type="compositionally biased region" description="Acidic residues" evidence="1">
    <location>
        <begin position="755"/>
        <end position="765"/>
    </location>
</feature>
<dbReference type="Proteomes" id="UP001295794">
    <property type="component" value="Unassembled WGS sequence"/>
</dbReference>
<keyword evidence="4" id="KW-1185">Reference proteome</keyword>
<feature type="compositionally biased region" description="Pro residues" evidence="1">
    <location>
        <begin position="552"/>
        <end position="571"/>
    </location>
</feature>
<dbReference type="GO" id="GO:0003824">
    <property type="term" value="F:catalytic activity"/>
    <property type="evidence" value="ECO:0007669"/>
    <property type="project" value="InterPro"/>
</dbReference>
<feature type="region of interest" description="Disordered" evidence="1">
    <location>
        <begin position="753"/>
        <end position="803"/>
    </location>
</feature>
<sequence>MMALDPPTDVPRLRDSNSRSMMATTNRITTTAAAGGTPIAPSAGAAAGTGGRAPRGGSGDPGRSSRAGSRSRSGMMMVDTTTGAHTTTSMHNNSHHKPSSTTPPTTAIYPTTTVGGWTVVHHGTHGPAHTLEPYYPPPPSGLGGRRAASAGSARTRSPAVLPISGSGKGTSMAAPKDLRPLPMPPPAGPDGVGGPSSYAMRRTGAPAAGTASISSSNGGSSGLGYAYSGGSPPPPPPPSSSFRAQSVDRETSRRRPSVSSVVPVPSSSLALSPATGAEPSSAVSPASAASSRPLPLPPNPHSNPTSASTSRPSTASGSSSRPTTMRMKSNTLPQPQPAASGSQSSKPGSRPRTPEIGASLRSPAASYLSTTSASSSPFDGVSGVWAPVRPAADSHGRASERKRTISSGAPPLHRKTSGGTTLFSANNGSSSSLQHRSSASGLRQTPTLTGSMSLGNVASGPPGRKSSLSVFPSSPVAPARPSPTHSRTPSGHGAFPRPMVPPSPGRTATPIVAPPPRGHTPRASSLSGPISINIPPVPVRKGSEGSRVPFVAPGPPPPLDTIPPPPLPPKPAGLVMGRRNESLTPSSTRSVPAFSWREGSSDESESTTALTTPASAYPSPLSVVVSARRRLPMAPISPTLEGGPTTPPMHSHPLGDDSEEPMLDSALGSDGGKNHWLAALEGEVRDMEMDGMTLSPPVFATALDEEESDGDIQDLDLYDRDLGIQQQRVDRDRSPSPIRYARRASVDLDVVFSDSSEEEDEDEVPDAASVESPAHSSVDARSADARSTFSRAQSTRADPEQQSIAEKIKKNSKPDSVHGADLRISQIRVYPIKVSCVGVELSEAEYDNEGFDLVRVLPTIERDPTSPTGGVLRVSFLDSPTTPSFAIPLYPTADDLGSWETHSDFDLWGHAGEGYIVQHAAASDATPSDTPSKILSAYIGRPVLLVMNTPAPRPLPDPLVFDAGRLEYGSVATVRYPDCTPFLLVSEASLADAQAKVHEMARGLSESEAAGAGCVAPSPNQIEAGWADADEPKPLCAVERFRPNVVVSGVVDAFGEDDWIEIAAGGGVFFLPARCPRCMFPNVDPETAERDRHMPNNAMMAYRKVDIMAPTKYCLGMYMLPVAAKGKLRVGDQLVVVKSAVNPSLMD</sequence>
<dbReference type="AlphaFoldDB" id="A0AAD2HD92"/>
<accession>A0AAD2HD92</accession>
<proteinExistence type="predicted"/>
<evidence type="ECO:0000313" key="4">
    <source>
        <dbReference type="Proteomes" id="UP001295794"/>
    </source>
</evidence>
<feature type="compositionally biased region" description="Low complexity" evidence="1">
    <location>
        <begin position="257"/>
        <end position="268"/>
    </location>
</feature>
<feature type="compositionally biased region" description="Low complexity" evidence="1">
    <location>
        <begin position="145"/>
        <end position="157"/>
    </location>
</feature>
<evidence type="ECO:0000313" key="3">
    <source>
        <dbReference type="EMBL" id="CAK5272733.1"/>
    </source>
</evidence>
<feature type="compositionally biased region" description="Low complexity" evidence="1">
    <location>
        <begin position="277"/>
        <end position="293"/>
    </location>
</feature>
<feature type="region of interest" description="Disordered" evidence="1">
    <location>
        <begin position="1"/>
        <end position="105"/>
    </location>
</feature>